<evidence type="ECO:0000256" key="1">
    <source>
        <dbReference type="SAM" id="MobiDB-lite"/>
    </source>
</evidence>
<dbReference type="OrthoDB" id="3225245at2759"/>
<protein>
    <submittedName>
        <fullName evidence="2">Uncharacterized protein</fullName>
    </submittedName>
</protein>
<accession>A0A067M9U1</accession>
<reference evidence="3" key="1">
    <citation type="journal article" date="2014" name="Proc. Natl. Acad. Sci. U.S.A.">
        <title>Extensive sampling of basidiomycete genomes demonstrates inadequacy of the white-rot/brown-rot paradigm for wood decay fungi.</title>
        <authorList>
            <person name="Riley R."/>
            <person name="Salamov A.A."/>
            <person name="Brown D.W."/>
            <person name="Nagy L.G."/>
            <person name="Floudas D."/>
            <person name="Held B.W."/>
            <person name="Levasseur A."/>
            <person name="Lombard V."/>
            <person name="Morin E."/>
            <person name="Otillar R."/>
            <person name="Lindquist E.A."/>
            <person name="Sun H."/>
            <person name="LaButti K.M."/>
            <person name="Schmutz J."/>
            <person name="Jabbour D."/>
            <person name="Luo H."/>
            <person name="Baker S.E."/>
            <person name="Pisabarro A.G."/>
            <person name="Walton J.D."/>
            <person name="Blanchette R.A."/>
            <person name="Henrissat B."/>
            <person name="Martin F."/>
            <person name="Cullen D."/>
            <person name="Hibbett D.S."/>
            <person name="Grigoriev I.V."/>
        </authorList>
    </citation>
    <scope>NUCLEOTIDE SEQUENCE [LARGE SCALE GENOMIC DNA]</scope>
    <source>
        <strain evidence="3">FD-172 SS1</strain>
    </source>
</reference>
<dbReference type="EMBL" id="KL198058">
    <property type="protein sequence ID" value="KDQ11470.1"/>
    <property type="molecule type" value="Genomic_DNA"/>
</dbReference>
<keyword evidence="3" id="KW-1185">Reference proteome</keyword>
<organism evidence="2 3">
    <name type="scientific">Botryobasidium botryosum (strain FD-172 SS1)</name>
    <dbReference type="NCBI Taxonomy" id="930990"/>
    <lineage>
        <taxon>Eukaryota</taxon>
        <taxon>Fungi</taxon>
        <taxon>Dikarya</taxon>
        <taxon>Basidiomycota</taxon>
        <taxon>Agaricomycotina</taxon>
        <taxon>Agaricomycetes</taxon>
        <taxon>Cantharellales</taxon>
        <taxon>Botryobasidiaceae</taxon>
        <taxon>Botryobasidium</taxon>
    </lineage>
</organism>
<dbReference type="Proteomes" id="UP000027195">
    <property type="component" value="Unassembled WGS sequence"/>
</dbReference>
<proteinExistence type="predicted"/>
<feature type="compositionally biased region" description="Low complexity" evidence="1">
    <location>
        <begin position="290"/>
        <end position="326"/>
    </location>
</feature>
<feature type="region of interest" description="Disordered" evidence="1">
    <location>
        <begin position="94"/>
        <end position="113"/>
    </location>
</feature>
<name>A0A067M9U1_BOTB1</name>
<evidence type="ECO:0000313" key="3">
    <source>
        <dbReference type="Proteomes" id="UP000027195"/>
    </source>
</evidence>
<dbReference type="HOGENOM" id="CLU_733596_0_0_1"/>
<sequence>MQYLSSGIDELSEKFKHVRSRSYFETRLHLGSKMLRNRRNHSAWQACLSIMAEELKSGDTPASLKAVTKAAQGLLAQLHEDNPPAELVERVAKRQKRMKENRKAPRPTRRGVQTDANRTLHSVSEELSHLNARTGVEYFLGACRENPTDFVDPVFASSEKAGKFVAHASGLEGTALTNQMEAFTALKDNGRARVQRKKDADKMEVRKEIQLALNNFLGKTVLMQYKRFDSLIRDKYGVDIKGWPEAAGSIESFGSNVGSGKIRAALQAWTSKDKEERACFVWVKDLASGGTTSESGAALASSSSTIQPAESNSNASVNADSSSARSTNHINGSEMRASAPSTASQLIVNTSVDVPESNNPVHFNALDIEKFPLRSDS</sequence>
<gene>
    <name evidence="2" type="ORF">BOTBODRAFT_46422</name>
</gene>
<feature type="compositionally biased region" description="Basic residues" evidence="1">
    <location>
        <begin position="94"/>
        <end position="109"/>
    </location>
</feature>
<evidence type="ECO:0000313" key="2">
    <source>
        <dbReference type="EMBL" id="KDQ11470.1"/>
    </source>
</evidence>
<dbReference type="AlphaFoldDB" id="A0A067M9U1"/>
<dbReference type="InParanoid" id="A0A067M9U1"/>
<feature type="region of interest" description="Disordered" evidence="1">
    <location>
        <begin position="290"/>
        <end position="342"/>
    </location>
</feature>